<keyword evidence="2" id="KW-0812">Transmembrane</keyword>
<evidence type="ECO:0000313" key="3">
    <source>
        <dbReference type="EMBL" id="MCU6800329.1"/>
    </source>
</evidence>
<feature type="compositionally biased region" description="Basic and acidic residues" evidence="1">
    <location>
        <begin position="365"/>
        <end position="391"/>
    </location>
</feature>
<feature type="compositionally biased region" description="Basic residues" evidence="1">
    <location>
        <begin position="340"/>
        <end position="352"/>
    </location>
</feature>
<feature type="compositionally biased region" description="Basic and acidic residues" evidence="1">
    <location>
        <begin position="186"/>
        <end position="298"/>
    </location>
</feature>
<feature type="compositionally biased region" description="Low complexity" evidence="1">
    <location>
        <begin position="299"/>
        <end position="311"/>
    </location>
</feature>
<name>A0ABT2V0A3_9FIRM</name>
<accession>A0ABT2V0A3</accession>
<evidence type="ECO:0000313" key="4">
    <source>
        <dbReference type="Proteomes" id="UP001652395"/>
    </source>
</evidence>
<keyword evidence="2" id="KW-0472">Membrane</keyword>
<evidence type="ECO:0000256" key="1">
    <source>
        <dbReference type="SAM" id="MobiDB-lite"/>
    </source>
</evidence>
<protein>
    <recommendedName>
        <fullName evidence="5">DUF4145 domain-containing protein</fullName>
    </recommendedName>
</protein>
<feature type="compositionally biased region" description="Basic residues" evidence="1">
    <location>
        <begin position="393"/>
        <end position="404"/>
    </location>
</feature>
<comment type="caution">
    <text evidence="3">The sequence shown here is derived from an EMBL/GenBank/DDBJ whole genome shotgun (WGS) entry which is preliminary data.</text>
</comment>
<evidence type="ECO:0008006" key="5">
    <source>
        <dbReference type="Google" id="ProtNLM"/>
    </source>
</evidence>
<feature type="transmembrane region" description="Helical" evidence="2">
    <location>
        <begin position="7"/>
        <end position="30"/>
    </location>
</feature>
<feature type="compositionally biased region" description="Low complexity" evidence="1">
    <location>
        <begin position="416"/>
        <end position="425"/>
    </location>
</feature>
<evidence type="ECO:0000256" key="2">
    <source>
        <dbReference type="SAM" id="Phobius"/>
    </source>
</evidence>
<reference evidence="3 4" key="1">
    <citation type="journal article" date="2021" name="ISME Commun">
        <title>Automated analysis of genomic sequences facilitates high-throughput and comprehensive description of bacteria.</title>
        <authorList>
            <person name="Hitch T.C.A."/>
        </authorList>
    </citation>
    <scope>NUCLEOTIDE SEQUENCE [LARGE SCALE GENOMIC DNA]</scope>
    <source>
        <strain evidence="4">f_CCE</strain>
    </source>
</reference>
<dbReference type="RefSeq" id="WP_158359064.1">
    <property type="nucleotide sequence ID" value="NZ_JAOQJF010000020.1"/>
</dbReference>
<keyword evidence="4" id="KW-1185">Reference proteome</keyword>
<proteinExistence type="predicted"/>
<feature type="compositionally biased region" description="Basic and acidic residues" evidence="1">
    <location>
        <begin position="322"/>
        <end position="331"/>
    </location>
</feature>
<keyword evidence="2" id="KW-1133">Transmembrane helix</keyword>
<dbReference type="Proteomes" id="UP001652395">
    <property type="component" value="Unassembled WGS sequence"/>
</dbReference>
<feature type="region of interest" description="Disordered" evidence="1">
    <location>
        <begin position="174"/>
        <end position="425"/>
    </location>
</feature>
<sequence length="425" mass="47154">MEGQQSMVLWIMFAAGMMFSVLLIMAWIFIKRTAYLSPVKRELKKEKQWLRRGEYNAAMVKGRQNLELLFKVVAANNGIRLDNTAAAQANARSVQERNHGCRGRAGRNRVMTHQQFGWWMEENGYLDRVAKWEMNQVRLIGNKAVHENFISKEDAWNQYNYLEDILKLVSEKHPVGGKRKGGARSRGTERGPRVPEAEGGRKAQKKNGKEGRDRNGKKDGAGEKPGNEKKSGNEKKPGNEKKSGNEKRPGNEKKTGNGKRPENGKKPGNEKKPENGKKPGNEKRLENDKKSGNGKKDGQAAAKSQAAGKPQMTEKPQLKPQAEPEGREKSLQELQEPGKTAKKPSRRRRKKPKAPELSKTLGLPEAKKPEAAAPEEKKELPAPEGQKEPAKKSGNHRRRRRRKPAGASPSAGGTQGTVAAVAAKG</sequence>
<dbReference type="EMBL" id="JAOQJF010000020">
    <property type="protein sequence ID" value="MCU6800329.1"/>
    <property type="molecule type" value="Genomic_DNA"/>
</dbReference>
<gene>
    <name evidence="3" type="ORF">OCV69_10365</name>
</gene>
<organism evidence="3 4">
    <name type="scientific">Alitiscatomonas aceti</name>
    <dbReference type="NCBI Taxonomy" id="2981724"/>
    <lineage>
        <taxon>Bacteria</taxon>
        <taxon>Bacillati</taxon>
        <taxon>Bacillota</taxon>
        <taxon>Clostridia</taxon>
        <taxon>Lachnospirales</taxon>
        <taxon>Lachnospiraceae</taxon>
        <taxon>Alitiscatomonas</taxon>
    </lineage>
</organism>